<sequence length="108" mass="12318">MEGWCTHQFYLDKGTSMGINKPPWRRGRWDDTTDLDIHISIQANTRQDKSPDIDIRDKPRRTPYGAYGCHQEGSSAISDLAECGFKEGDYSVVDYVMVFQAAKLTTVR</sequence>
<gene>
    <name evidence="1" type="primary">BBa0032F22.37</name>
</gene>
<evidence type="ECO:0000313" key="1">
    <source>
        <dbReference type="EMBL" id="BBF89813.1"/>
    </source>
</evidence>
<proteinExistence type="predicted"/>
<reference evidence="1" key="1">
    <citation type="submission" date="2018-08" db="EMBL/GenBank/DDBJ databases">
        <title>Oryza nivara genomic DNA, chromosome 11, BAC clone:BBa0032F22.</title>
        <authorList>
            <person name="Wu J."/>
            <person name="Kanamori H."/>
        </authorList>
    </citation>
    <scope>NUCLEOTIDE SEQUENCE</scope>
    <source>
        <strain evidence="1">W0106</strain>
    </source>
</reference>
<dbReference type="EMBL" id="AP018872">
    <property type="protein sequence ID" value="BBF89813.1"/>
    <property type="molecule type" value="Genomic_DNA"/>
</dbReference>
<name>A0A679BB68_ORYNI</name>
<organism evidence="1">
    <name type="scientific">Oryza nivara</name>
    <name type="common">Indian wild rice</name>
    <name type="synonym">Oryza sativa f. spontanea</name>
    <dbReference type="NCBI Taxonomy" id="4536"/>
    <lineage>
        <taxon>Eukaryota</taxon>
        <taxon>Viridiplantae</taxon>
        <taxon>Streptophyta</taxon>
        <taxon>Embryophyta</taxon>
        <taxon>Tracheophyta</taxon>
        <taxon>Spermatophyta</taxon>
        <taxon>Magnoliopsida</taxon>
        <taxon>Liliopsida</taxon>
        <taxon>Poales</taxon>
        <taxon>Poaceae</taxon>
        <taxon>BOP clade</taxon>
        <taxon>Oryzoideae</taxon>
        <taxon>Oryzeae</taxon>
        <taxon>Oryzinae</taxon>
        <taxon>Oryza</taxon>
    </lineage>
</organism>
<protein>
    <submittedName>
        <fullName evidence="1">Uncharacterized protein</fullName>
    </submittedName>
</protein>
<accession>A0A679BB68</accession>
<dbReference type="AlphaFoldDB" id="A0A679BB68"/>